<reference evidence="1 2" key="1">
    <citation type="submission" date="2017-10" db="EMBL/GenBank/DDBJ databases">
        <title>Resolving the taxonomy of Roseburia spp., Eubacterium rectale and Agathobacter spp. through phylogenomic analysis.</title>
        <authorList>
            <person name="Sheridan P.O."/>
            <person name="Walker A.W."/>
            <person name="Duncan S.H."/>
            <person name="Scott K.P."/>
            <person name="Toole P.W.O."/>
            <person name="Luis P."/>
            <person name="Flint H.J."/>
        </authorList>
    </citation>
    <scope>NUCLEOTIDE SEQUENCE [LARGE SCALE GENOMIC DNA]</scope>
    <source>
        <strain evidence="1 2">JK626</strain>
    </source>
</reference>
<evidence type="ECO:0008006" key="3">
    <source>
        <dbReference type="Google" id="ProtNLM"/>
    </source>
</evidence>
<name>A0A2G3DXP1_9FIRM</name>
<gene>
    <name evidence="1" type="ORF">CSX01_03315</name>
</gene>
<reference evidence="1 2" key="2">
    <citation type="submission" date="2017-10" db="EMBL/GenBank/DDBJ databases">
        <authorList>
            <person name="Banno H."/>
            <person name="Chua N.-H."/>
        </authorList>
    </citation>
    <scope>NUCLEOTIDE SEQUENCE [LARGE SCALE GENOMIC DNA]</scope>
    <source>
        <strain evidence="1 2">JK626</strain>
    </source>
</reference>
<evidence type="ECO:0000313" key="2">
    <source>
        <dbReference type="Proteomes" id="UP000225889"/>
    </source>
</evidence>
<dbReference type="EMBL" id="PDYF01000008">
    <property type="protein sequence ID" value="PHU35643.1"/>
    <property type="molecule type" value="Genomic_DNA"/>
</dbReference>
<proteinExistence type="predicted"/>
<evidence type="ECO:0000313" key="1">
    <source>
        <dbReference type="EMBL" id="PHU35643.1"/>
    </source>
</evidence>
<organism evidence="1 2">
    <name type="scientific">Pseudobutyrivibrio ruminis</name>
    <dbReference type="NCBI Taxonomy" id="46206"/>
    <lineage>
        <taxon>Bacteria</taxon>
        <taxon>Bacillati</taxon>
        <taxon>Bacillota</taxon>
        <taxon>Clostridia</taxon>
        <taxon>Lachnospirales</taxon>
        <taxon>Lachnospiraceae</taxon>
        <taxon>Pseudobutyrivibrio</taxon>
    </lineage>
</organism>
<dbReference type="Pfam" id="PF07205">
    <property type="entry name" value="DUF1413"/>
    <property type="match status" value="1"/>
</dbReference>
<dbReference type="AlphaFoldDB" id="A0A2G3DXP1"/>
<accession>A0A2G3DXP1</accession>
<comment type="caution">
    <text evidence="1">The sequence shown here is derived from an EMBL/GenBank/DDBJ whole genome shotgun (WGS) entry which is preliminary data.</text>
</comment>
<sequence length="84" mass="9839">MMSNFEFTPIEAVELIKKLNFKESFTLPDIYGEEWTMTRANGAGAFGKKFFYHISKHPEEGISRLEGLKINNRAVYRYNPYINK</sequence>
<protein>
    <recommendedName>
        <fullName evidence="3">DUF1413 domain-containing protein</fullName>
    </recommendedName>
</protein>
<dbReference type="Proteomes" id="UP000225889">
    <property type="component" value="Unassembled WGS sequence"/>
</dbReference>
<dbReference type="InterPro" id="IPR010813">
    <property type="entry name" value="DUF1413"/>
</dbReference>